<gene>
    <name evidence="1" type="ORF">GCM10011506_45650</name>
</gene>
<dbReference type="Pfam" id="PF14119">
    <property type="entry name" value="DUF4288"/>
    <property type="match status" value="1"/>
</dbReference>
<reference evidence="2" key="1">
    <citation type="journal article" date="2019" name="Int. J. Syst. Evol. Microbiol.">
        <title>The Global Catalogue of Microorganisms (GCM) 10K type strain sequencing project: providing services to taxonomists for standard genome sequencing and annotation.</title>
        <authorList>
            <consortium name="The Broad Institute Genomics Platform"/>
            <consortium name="The Broad Institute Genome Sequencing Center for Infectious Disease"/>
            <person name="Wu L."/>
            <person name="Ma J."/>
        </authorList>
    </citation>
    <scope>NUCLEOTIDE SEQUENCE [LARGE SCALE GENOMIC DNA]</scope>
    <source>
        <strain evidence="2">CGMCC 1.10832</strain>
    </source>
</reference>
<comment type="caution">
    <text evidence="1">The sequence shown here is derived from an EMBL/GenBank/DDBJ whole genome shotgun (WGS) entry which is preliminary data.</text>
</comment>
<dbReference type="InterPro" id="IPR025630">
    <property type="entry name" value="DUF4288"/>
</dbReference>
<keyword evidence="2" id="KW-1185">Reference proteome</keyword>
<organism evidence="1 2">
    <name type="scientific">Marivirga lumbricoides</name>
    <dbReference type="NCBI Taxonomy" id="1046115"/>
    <lineage>
        <taxon>Bacteria</taxon>
        <taxon>Pseudomonadati</taxon>
        <taxon>Bacteroidota</taxon>
        <taxon>Cytophagia</taxon>
        <taxon>Cytophagales</taxon>
        <taxon>Marivirgaceae</taxon>
        <taxon>Marivirga</taxon>
    </lineage>
</organism>
<sequence length="129" mass="14918">MLYGIKNVFQFSIEGAPDNSLVDSNYKKNYQAFEESIMLVTADSFDDAYEVAKKKAREAEDTYVNIYGQTVLIKFIDSVDCYSISESELENGMEVYSNIIETDTLTSPKKYIEDNFRIDNSKKHMLLYR</sequence>
<evidence type="ECO:0008006" key="3">
    <source>
        <dbReference type="Google" id="ProtNLM"/>
    </source>
</evidence>
<protein>
    <recommendedName>
        <fullName evidence="3">DUF4288 domain-containing protein</fullName>
    </recommendedName>
</protein>
<accession>A0ABQ1N637</accession>
<dbReference type="EMBL" id="BMEC01000021">
    <property type="protein sequence ID" value="GGC54855.1"/>
    <property type="molecule type" value="Genomic_DNA"/>
</dbReference>
<proteinExistence type="predicted"/>
<name>A0ABQ1N637_9BACT</name>
<dbReference type="RefSeq" id="WP_188467668.1">
    <property type="nucleotide sequence ID" value="NZ_BAABHU010000021.1"/>
</dbReference>
<evidence type="ECO:0000313" key="2">
    <source>
        <dbReference type="Proteomes" id="UP000636010"/>
    </source>
</evidence>
<dbReference type="Proteomes" id="UP000636010">
    <property type="component" value="Unassembled WGS sequence"/>
</dbReference>
<evidence type="ECO:0000313" key="1">
    <source>
        <dbReference type="EMBL" id="GGC54855.1"/>
    </source>
</evidence>